<proteinExistence type="predicted"/>
<dbReference type="InterPro" id="IPR012955">
    <property type="entry name" value="CASP_C"/>
</dbReference>
<dbReference type="AlphaFoldDB" id="A0AAD9IJN6"/>
<sequence>MCCREAEQGQAELLADLEASRALVNRMEEDLLVAQRQYGAAGPPPRQSSASSSSSPAAAAEASTPAPPLDDPSLVAVLGSQRDRFRTRTRELEEQALVTQQELARLRREVEQARADNLAVVERLKYVQSYGREQPGDAERGAEVVGRYLKQYEEGVNPFSAFRQRERTHAARNLPLTDRAAYRLTATMASSRFARFALLAYALLLHCVIFFVMARGVHSEAAVGAGTACEGLIAAGGLAGPGNGTAAIQAALRHVDPVTGGAS</sequence>
<reference evidence="6" key="1">
    <citation type="submission" date="2021-01" db="EMBL/GenBank/DDBJ databases">
        <authorList>
            <person name="Eckstrom K.M.E."/>
        </authorList>
    </citation>
    <scope>NUCLEOTIDE SEQUENCE</scope>
    <source>
        <strain evidence="6">UVCC 0001</strain>
    </source>
</reference>
<keyword evidence="1 2" id="KW-0175">Coiled coil</keyword>
<dbReference type="PANTHER" id="PTHR14043">
    <property type="entry name" value="CCAAT DISPLACEMENT PROTEIN-RELATED"/>
    <property type="match status" value="1"/>
</dbReference>
<evidence type="ECO:0000256" key="4">
    <source>
        <dbReference type="SAM" id="Phobius"/>
    </source>
</evidence>
<dbReference type="PANTHER" id="PTHR14043:SF2">
    <property type="entry name" value="HOMEOBOX PROTEIN CUT"/>
    <property type="match status" value="1"/>
</dbReference>
<dbReference type="GO" id="GO:0006891">
    <property type="term" value="P:intra-Golgi vesicle-mediated transport"/>
    <property type="evidence" value="ECO:0007669"/>
    <property type="project" value="InterPro"/>
</dbReference>
<feature type="domain" description="CASP C-terminal" evidence="5">
    <location>
        <begin position="7"/>
        <end position="217"/>
    </location>
</feature>
<evidence type="ECO:0000256" key="3">
    <source>
        <dbReference type="SAM" id="MobiDB-lite"/>
    </source>
</evidence>
<dbReference type="Proteomes" id="UP001255856">
    <property type="component" value="Unassembled WGS sequence"/>
</dbReference>
<feature type="transmembrane region" description="Helical" evidence="4">
    <location>
        <begin position="193"/>
        <end position="214"/>
    </location>
</feature>
<dbReference type="GO" id="GO:0000139">
    <property type="term" value="C:Golgi membrane"/>
    <property type="evidence" value="ECO:0007669"/>
    <property type="project" value="InterPro"/>
</dbReference>
<accession>A0AAD9IJN6</accession>
<evidence type="ECO:0000259" key="5">
    <source>
        <dbReference type="Pfam" id="PF08172"/>
    </source>
</evidence>
<feature type="coiled-coil region" evidence="2">
    <location>
        <begin position="89"/>
        <end position="123"/>
    </location>
</feature>
<dbReference type="EMBL" id="JASFZW010000006">
    <property type="protein sequence ID" value="KAK2077407.1"/>
    <property type="molecule type" value="Genomic_DNA"/>
</dbReference>
<evidence type="ECO:0000313" key="7">
    <source>
        <dbReference type="Proteomes" id="UP001255856"/>
    </source>
</evidence>
<feature type="region of interest" description="Disordered" evidence="3">
    <location>
        <begin position="35"/>
        <end position="73"/>
    </location>
</feature>
<gene>
    <name evidence="6" type="ORF">QBZ16_004252</name>
</gene>
<comment type="caution">
    <text evidence="6">The sequence shown here is derived from an EMBL/GenBank/DDBJ whole genome shotgun (WGS) entry which is preliminary data.</text>
</comment>
<name>A0AAD9IJN6_PROWI</name>
<protein>
    <recommendedName>
        <fullName evidence="5">CASP C-terminal domain-containing protein</fullName>
    </recommendedName>
</protein>
<evidence type="ECO:0000313" key="6">
    <source>
        <dbReference type="EMBL" id="KAK2077407.1"/>
    </source>
</evidence>
<evidence type="ECO:0000256" key="1">
    <source>
        <dbReference type="ARBA" id="ARBA00023054"/>
    </source>
</evidence>
<organism evidence="6 7">
    <name type="scientific">Prototheca wickerhamii</name>
    <dbReference type="NCBI Taxonomy" id="3111"/>
    <lineage>
        <taxon>Eukaryota</taxon>
        <taxon>Viridiplantae</taxon>
        <taxon>Chlorophyta</taxon>
        <taxon>core chlorophytes</taxon>
        <taxon>Trebouxiophyceae</taxon>
        <taxon>Chlorellales</taxon>
        <taxon>Chlorellaceae</taxon>
        <taxon>Prototheca</taxon>
    </lineage>
</organism>
<keyword evidence="4" id="KW-1133">Transmembrane helix</keyword>
<feature type="compositionally biased region" description="Low complexity" evidence="3">
    <location>
        <begin position="47"/>
        <end position="64"/>
    </location>
</feature>
<evidence type="ECO:0000256" key="2">
    <source>
        <dbReference type="SAM" id="Coils"/>
    </source>
</evidence>
<keyword evidence="7" id="KW-1185">Reference proteome</keyword>
<dbReference type="Pfam" id="PF08172">
    <property type="entry name" value="CASP_C"/>
    <property type="match status" value="1"/>
</dbReference>
<keyword evidence="4" id="KW-0812">Transmembrane</keyword>
<keyword evidence="4" id="KW-0472">Membrane</keyword>